<evidence type="ECO:0000256" key="10">
    <source>
        <dbReference type="ARBA" id="ARBA00023110"/>
    </source>
</evidence>
<evidence type="ECO:0000256" key="14">
    <source>
        <dbReference type="ARBA" id="ARBA00076602"/>
    </source>
</evidence>
<comment type="catalytic activity">
    <reaction evidence="1">
        <text>[protein]-peptidylproline (omega=180) = [protein]-peptidylproline (omega=0)</text>
        <dbReference type="Rhea" id="RHEA:16237"/>
        <dbReference type="Rhea" id="RHEA-COMP:10747"/>
        <dbReference type="Rhea" id="RHEA-COMP:10748"/>
        <dbReference type="ChEBI" id="CHEBI:83833"/>
        <dbReference type="ChEBI" id="CHEBI:83834"/>
        <dbReference type="EC" id="5.2.1.8"/>
    </reaction>
</comment>
<keyword evidence="7" id="KW-0732">Signal</keyword>
<dbReference type="SUPFAM" id="SSF48452">
    <property type="entry name" value="TPR-like"/>
    <property type="match status" value="1"/>
</dbReference>
<dbReference type="GO" id="GO:0005829">
    <property type="term" value="C:cytosol"/>
    <property type="evidence" value="ECO:0007669"/>
    <property type="project" value="TreeGrafter"/>
</dbReference>
<dbReference type="PANTHER" id="PTHR11071:SF561">
    <property type="entry name" value="PEPTIDYL-PROLYL CIS-TRANS ISOMERASE D-RELATED"/>
    <property type="match status" value="1"/>
</dbReference>
<feature type="repeat" description="TPR" evidence="17">
    <location>
        <begin position="267"/>
        <end position="300"/>
    </location>
</feature>
<dbReference type="GO" id="GO:0016020">
    <property type="term" value="C:membrane"/>
    <property type="evidence" value="ECO:0007669"/>
    <property type="project" value="InterPro"/>
</dbReference>
<dbReference type="GO" id="GO:0016018">
    <property type="term" value="F:cyclosporin A binding"/>
    <property type="evidence" value="ECO:0007669"/>
    <property type="project" value="TreeGrafter"/>
</dbReference>
<evidence type="ECO:0000313" key="21">
    <source>
        <dbReference type="Proteomes" id="UP000759131"/>
    </source>
</evidence>
<dbReference type="Gene3D" id="1.25.40.10">
    <property type="entry name" value="Tetratricopeptide repeat domain"/>
    <property type="match status" value="1"/>
</dbReference>
<keyword evidence="6" id="KW-0964">Secreted</keyword>
<dbReference type="PANTHER" id="PTHR11071">
    <property type="entry name" value="PEPTIDYL-PROLYL CIS-TRANS ISOMERASE"/>
    <property type="match status" value="1"/>
</dbReference>
<dbReference type="InterPro" id="IPR002130">
    <property type="entry name" value="Cyclophilin-type_PPIase_dom"/>
</dbReference>
<feature type="domain" description="Platelet-derived growth factor (PDGF) family profile" evidence="19">
    <location>
        <begin position="434"/>
        <end position="505"/>
    </location>
</feature>
<comment type="subcellular location">
    <subcellularLocation>
        <location evidence="2">Cytoplasm</location>
    </subcellularLocation>
    <subcellularLocation>
        <location evidence="3">Secreted</location>
    </subcellularLocation>
</comment>
<evidence type="ECO:0000259" key="18">
    <source>
        <dbReference type="PROSITE" id="PS50072"/>
    </source>
</evidence>
<evidence type="ECO:0000256" key="9">
    <source>
        <dbReference type="ARBA" id="ARBA00022803"/>
    </source>
</evidence>
<protein>
    <recommendedName>
        <fullName evidence="13">Peptidyl-prolyl cis-trans isomerase D</fullName>
        <ecNumber evidence="4">5.2.1.8</ecNumber>
    </recommendedName>
    <alternativeName>
        <fullName evidence="15">40 kDa peptidyl-prolyl cis-trans isomerase</fullName>
    </alternativeName>
    <alternativeName>
        <fullName evidence="16">Cyclophilin-40</fullName>
    </alternativeName>
    <alternativeName>
        <fullName evidence="14">Rotamase D</fullName>
    </alternativeName>
</protein>
<dbReference type="Gene3D" id="2.10.90.10">
    <property type="entry name" value="Cystine-knot cytokines"/>
    <property type="match status" value="1"/>
</dbReference>
<dbReference type="Pfam" id="PF00341">
    <property type="entry name" value="PDGF"/>
    <property type="match status" value="1"/>
</dbReference>
<dbReference type="EMBL" id="CAJPIZ010002173">
    <property type="protein sequence ID" value="CAG2104647.1"/>
    <property type="molecule type" value="Genomic_DNA"/>
</dbReference>
<evidence type="ECO:0000256" key="8">
    <source>
        <dbReference type="ARBA" id="ARBA00022737"/>
    </source>
</evidence>
<comment type="subunit">
    <text evidence="12">Identified in ESR1 or NR3C1/GCR steroid receptor-chaperone complexes. Found in HSP90 chaperone complexes with kinase clients LCK or EIF2AK1. Two monomers associate with one HSP90 homodimer. Interacts with HSP90AA1. Interacts with HSP90AB1; PPID and FKBP4 compete for binding to HSP90AB1 and the interaction is mutually exclusive with the PPID:HSPA8 interaction. Interacts with HSPA8; PPID and STIP1 but not FKBP4 compete for binding to HSPA8 and the interaction is mutually exclusive with the PPID:HSP90AB1 interaction. Interacts with S100A1 and S100A2; the interactions dissociate the PPID:HSP90AA1 interaction. Interacts with S100A6. Interacts with MYB, ILF2, XRCC6, RACK1 and RPS3. Interacts with cytoplasmic dynein 1 intermediate chain (DYNC1I1 or DYNC1I2).</text>
</comment>
<dbReference type="EC" id="5.2.1.8" evidence="4"/>
<evidence type="ECO:0000256" key="16">
    <source>
        <dbReference type="ARBA" id="ARBA00082405"/>
    </source>
</evidence>
<evidence type="ECO:0000256" key="2">
    <source>
        <dbReference type="ARBA" id="ARBA00004496"/>
    </source>
</evidence>
<dbReference type="Pfam" id="PF03128">
    <property type="entry name" value="CXCXC"/>
    <property type="match status" value="1"/>
</dbReference>
<evidence type="ECO:0000313" key="20">
    <source>
        <dbReference type="EMBL" id="CAD7624217.1"/>
    </source>
</evidence>
<evidence type="ECO:0000256" key="17">
    <source>
        <dbReference type="PROSITE-ProRule" id="PRU00339"/>
    </source>
</evidence>
<dbReference type="GO" id="GO:0005576">
    <property type="term" value="C:extracellular region"/>
    <property type="evidence" value="ECO:0007669"/>
    <property type="project" value="UniProtKB-SubCell"/>
</dbReference>
<dbReference type="OrthoDB" id="407558at2759"/>
<dbReference type="FunFam" id="1.25.40.10:FF:000029">
    <property type="entry name" value="peptidyl-prolyl cis-trans isomerase D"/>
    <property type="match status" value="1"/>
</dbReference>
<dbReference type="GO" id="GO:0006457">
    <property type="term" value="P:protein folding"/>
    <property type="evidence" value="ECO:0007669"/>
    <property type="project" value="TreeGrafter"/>
</dbReference>
<dbReference type="PRINTS" id="PR00153">
    <property type="entry name" value="CSAPPISMRASE"/>
</dbReference>
<dbReference type="InterPro" id="IPR029000">
    <property type="entry name" value="Cyclophilin-like_dom_sf"/>
</dbReference>
<evidence type="ECO:0000259" key="19">
    <source>
        <dbReference type="PROSITE" id="PS50278"/>
    </source>
</evidence>
<dbReference type="SUPFAM" id="SSF50891">
    <property type="entry name" value="Cyclophilin-like"/>
    <property type="match status" value="1"/>
</dbReference>
<evidence type="ECO:0000256" key="3">
    <source>
        <dbReference type="ARBA" id="ARBA00004613"/>
    </source>
</evidence>
<dbReference type="FunFam" id="2.40.100.10:FF:000009">
    <property type="entry name" value="Peptidyl-prolyl cis-trans isomerase D"/>
    <property type="match status" value="1"/>
</dbReference>
<dbReference type="PROSITE" id="PS50072">
    <property type="entry name" value="CSA_PPIASE_2"/>
    <property type="match status" value="1"/>
</dbReference>
<sequence>MADKTCGQSLHVFLDVKVGEEFVGRIVVELFTNVVPKTCENFRALCTGEMGVGSQGKPLHYKGSIFHRIIREFMVQCGDFTNFNGTGGQSIYGEKFEDENFELKHDKPGILSMANAGPNTNGSQFFITTVATPHLDGKHVVFGQVVRGLGVVKHLESVRTDGDVPLEKCVVSDCGQFKAGEDWNLIINDGTEDVFPSFPEDSDLDFTSIDQILQIGEKIKSAGNMCFKNEDIVNANSKYKKALRYLNKLHDNDLNDDITKRVVAQELPCLLNSAACLLRLKRYDAALEVLNEALDIGPDNAKALYRRGQAFHGRREYEKSLADLKRAQTLAPNDKSISSELAAVNGEIEAYKARERKAYAKIRHKRLDGDSVNEGYLTVNADDFNEDMSAVEVRCDRNFKKESNSLHRQSLCRPPRKQLVALKMPSKYYMPGVYHRPNSYEVDRCDGVCQHPNHMCLPIEKQIIEIYSRLLNAGSRATRQSVPPEKCMRIKVEKHVLCSCQCVMSAKNCNEKQIFSEDRCACECRDTSQAKTCSQKNRMWSNEKCQCVCPPTTSRDCSSGALFDETTCRCLQT</sequence>
<dbReference type="InterPro" id="IPR019734">
    <property type="entry name" value="TPR_rpt"/>
</dbReference>
<dbReference type="AlphaFoldDB" id="A0A7R9KLV4"/>
<dbReference type="Proteomes" id="UP000759131">
    <property type="component" value="Unassembled WGS sequence"/>
</dbReference>
<evidence type="ECO:0000256" key="13">
    <source>
        <dbReference type="ARBA" id="ARBA00074451"/>
    </source>
</evidence>
<dbReference type="GO" id="GO:0008083">
    <property type="term" value="F:growth factor activity"/>
    <property type="evidence" value="ECO:0007669"/>
    <property type="project" value="InterPro"/>
</dbReference>
<dbReference type="Pfam" id="PF00160">
    <property type="entry name" value="Pro_isomerase"/>
    <property type="match status" value="1"/>
</dbReference>
<gene>
    <name evidence="20" type="ORF">OSB1V03_LOCUS4662</name>
</gene>
<proteinExistence type="predicted"/>
<evidence type="ECO:0000256" key="1">
    <source>
        <dbReference type="ARBA" id="ARBA00000971"/>
    </source>
</evidence>
<dbReference type="CDD" id="cd01926">
    <property type="entry name" value="cyclophilin_ABH_like"/>
    <property type="match status" value="1"/>
</dbReference>
<keyword evidence="5" id="KW-0963">Cytoplasm</keyword>
<keyword evidence="11" id="KW-0413">Isomerase</keyword>
<dbReference type="InterPro" id="IPR000072">
    <property type="entry name" value="PDGF/VEGF_dom"/>
</dbReference>
<dbReference type="PROSITE" id="PS50005">
    <property type="entry name" value="TPR"/>
    <property type="match status" value="2"/>
</dbReference>
<evidence type="ECO:0000256" key="5">
    <source>
        <dbReference type="ARBA" id="ARBA00022490"/>
    </source>
</evidence>
<dbReference type="InterPro" id="IPR004153">
    <property type="entry name" value="CXCXC_repeat"/>
</dbReference>
<evidence type="ECO:0000256" key="4">
    <source>
        <dbReference type="ARBA" id="ARBA00013194"/>
    </source>
</evidence>
<dbReference type="InterPro" id="IPR029034">
    <property type="entry name" value="Cystine-knot_cytokine"/>
</dbReference>
<dbReference type="EMBL" id="OC856748">
    <property type="protein sequence ID" value="CAD7624217.1"/>
    <property type="molecule type" value="Genomic_DNA"/>
</dbReference>
<dbReference type="PROSITE" id="PS50278">
    <property type="entry name" value="PDGF_2"/>
    <property type="match status" value="1"/>
</dbReference>
<dbReference type="SMART" id="SM00028">
    <property type="entry name" value="TPR"/>
    <property type="match status" value="2"/>
</dbReference>
<accession>A0A7R9KLV4</accession>
<reference evidence="20" key="1">
    <citation type="submission" date="2020-11" db="EMBL/GenBank/DDBJ databases">
        <authorList>
            <person name="Tran Van P."/>
        </authorList>
    </citation>
    <scope>NUCLEOTIDE SEQUENCE</scope>
</reference>
<organism evidence="20">
    <name type="scientific">Medioppia subpectinata</name>
    <dbReference type="NCBI Taxonomy" id="1979941"/>
    <lineage>
        <taxon>Eukaryota</taxon>
        <taxon>Metazoa</taxon>
        <taxon>Ecdysozoa</taxon>
        <taxon>Arthropoda</taxon>
        <taxon>Chelicerata</taxon>
        <taxon>Arachnida</taxon>
        <taxon>Acari</taxon>
        <taxon>Acariformes</taxon>
        <taxon>Sarcoptiformes</taxon>
        <taxon>Oribatida</taxon>
        <taxon>Brachypylina</taxon>
        <taxon>Oppioidea</taxon>
        <taxon>Oppiidae</taxon>
        <taxon>Medioppia</taxon>
    </lineage>
</organism>
<keyword evidence="8" id="KW-0677">Repeat</keyword>
<evidence type="ECO:0000256" key="15">
    <source>
        <dbReference type="ARBA" id="ARBA00077823"/>
    </source>
</evidence>
<dbReference type="Gene3D" id="2.40.100.10">
    <property type="entry name" value="Cyclophilin-like"/>
    <property type="match status" value="1"/>
</dbReference>
<evidence type="ECO:0000256" key="12">
    <source>
        <dbReference type="ARBA" id="ARBA00064827"/>
    </source>
</evidence>
<dbReference type="InterPro" id="IPR011990">
    <property type="entry name" value="TPR-like_helical_dom_sf"/>
</dbReference>
<feature type="repeat" description="TPR" evidence="17">
    <location>
        <begin position="301"/>
        <end position="334"/>
    </location>
</feature>
<keyword evidence="10" id="KW-0697">Rotamase</keyword>
<dbReference type="SUPFAM" id="SSF57501">
    <property type="entry name" value="Cystine-knot cytokines"/>
    <property type="match status" value="1"/>
</dbReference>
<dbReference type="Pfam" id="PF13414">
    <property type="entry name" value="TPR_11"/>
    <property type="match status" value="1"/>
</dbReference>
<keyword evidence="21" id="KW-1185">Reference proteome</keyword>
<keyword evidence="9 17" id="KW-0802">TPR repeat</keyword>
<dbReference type="GO" id="GO:0003755">
    <property type="term" value="F:peptidyl-prolyl cis-trans isomerase activity"/>
    <property type="evidence" value="ECO:0007669"/>
    <property type="project" value="UniProtKB-KW"/>
</dbReference>
<evidence type="ECO:0000256" key="7">
    <source>
        <dbReference type="ARBA" id="ARBA00022729"/>
    </source>
</evidence>
<feature type="domain" description="PPIase cyclophilin-type" evidence="18">
    <location>
        <begin position="13"/>
        <end position="176"/>
    </location>
</feature>
<name>A0A7R9KLV4_9ACAR</name>
<evidence type="ECO:0000256" key="6">
    <source>
        <dbReference type="ARBA" id="ARBA00022525"/>
    </source>
</evidence>
<evidence type="ECO:0000256" key="11">
    <source>
        <dbReference type="ARBA" id="ARBA00023235"/>
    </source>
</evidence>